<sequence>MVKKEEAIKGLKMAIDILENYDINTEEYLPAICIVELCSRSLSKHFKDNVSDTGILDPMQAHVRSPLYHGQTYYTPTLGTSDKLSEEHTWAFSKRDIFNLQNERVFLNRSDADAITRYFMEI</sequence>
<dbReference type="HOGENOM" id="CLU_2025838_0_0_6"/>
<accession>A0A077QHJ4</accession>
<reference evidence="1" key="1">
    <citation type="submission" date="2013-07" db="EMBL/GenBank/DDBJ databases">
        <title>Sub-species coevolution in mutualistic symbiosis.</title>
        <authorList>
            <person name="Murfin K."/>
            <person name="Klassen J."/>
            <person name="Lee M."/>
            <person name="Forst S."/>
            <person name="Stock P."/>
            <person name="Goodrich-Blair H."/>
        </authorList>
    </citation>
    <scope>NUCLEOTIDE SEQUENCE [LARGE SCALE GENOMIC DNA]</scope>
    <source>
        <strain evidence="1">Intermedium</strain>
    </source>
</reference>
<dbReference type="EMBL" id="CBTB010000073">
    <property type="protein sequence ID" value="CDH31736.1"/>
    <property type="molecule type" value="Genomic_DNA"/>
</dbReference>
<evidence type="ECO:0000313" key="2">
    <source>
        <dbReference type="Proteomes" id="UP000028480"/>
    </source>
</evidence>
<gene>
    <name evidence="1" type="ORF">XBI1_1640002</name>
</gene>
<name>A0A077QHJ4_XENBV</name>
<evidence type="ECO:0000313" key="1">
    <source>
        <dbReference type="EMBL" id="CDH31736.1"/>
    </source>
</evidence>
<comment type="caution">
    <text evidence="1">The sequence shown here is derived from an EMBL/GenBank/DDBJ whole genome shotgun (WGS) entry which is preliminary data.</text>
</comment>
<proteinExistence type="predicted"/>
<dbReference type="Proteomes" id="UP000028480">
    <property type="component" value="Unassembled WGS sequence"/>
</dbReference>
<dbReference type="RefSeq" id="WP_038185043.1">
    <property type="nucleotide sequence ID" value="NZ_CAWLWA010000120.1"/>
</dbReference>
<organism evidence="1 2">
    <name type="scientific">Xenorhabdus bovienii str. Intermedium</name>
    <dbReference type="NCBI Taxonomy" id="1379677"/>
    <lineage>
        <taxon>Bacteria</taxon>
        <taxon>Pseudomonadati</taxon>
        <taxon>Pseudomonadota</taxon>
        <taxon>Gammaproteobacteria</taxon>
        <taxon>Enterobacterales</taxon>
        <taxon>Morganellaceae</taxon>
        <taxon>Xenorhabdus</taxon>
    </lineage>
</organism>
<protein>
    <submittedName>
        <fullName evidence="1">Uncharacterized protein</fullName>
    </submittedName>
</protein>
<dbReference type="AlphaFoldDB" id="A0A077QHJ4"/>